<gene>
    <name evidence="8" type="ORF">OFUS_LOCUS21099</name>
</gene>
<reference evidence="8" key="1">
    <citation type="submission" date="2022-03" db="EMBL/GenBank/DDBJ databases">
        <authorList>
            <person name="Martin C."/>
        </authorList>
    </citation>
    <scope>NUCLEOTIDE SEQUENCE</scope>
</reference>
<keyword evidence="4" id="KW-0297">G-protein coupled receptor</keyword>
<dbReference type="PROSITE" id="PS50262">
    <property type="entry name" value="G_PROTEIN_RECEP_F1_2"/>
    <property type="match status" value="1"/>
</dbReference>
<dbReference type="CDD" id="cd14978">
    <property type="entry name" value="7tmA_FMRFamide_R-like"/>
    <property type="match status" value="1"/>
</dbReference>
<dbReference type="Gene3D" id="1.20.1070.10">
    <property type="entry name" value="Rhodopsin 7-helix transmembrane proteins"/>
    <property type="match status" value="1"/>
</dbReference>
<keyword evidence="6" id="KW-0675">Receptor</keyword>
<dbReference type="Pfam" id="PF00001">
    <property type="entry name" value="7tm_1"/>
    <property type="match status" value="1"/>
</dbReference>
<accession>A0A8J1TX92</accession>
<keyword evidence="9" id="KW-1185">Reference proteome</keyword>
<dbReference type="InterPro" id="IPR000276">
    <property type="entry name" value="GPCR_Rhodpsn"/>
</dbReference>
<dbReference type="SUPFAM" id="SSF81321">
    <property type="entry name" value="Family A G protein-coupled receptor-like"/>
    <property type="match status" value="1"/>
</dbReference>
<dbReference type="InterPro" id="IPR017452">
    <property type="entry name" value="GPCR_Rhodpsn_7TM"/>
</dbReference>
<evidence type="ECO:0000256" key="6">
    <source>
        <dbReference type="ARBA" id="ARBA00023170"/>
    </source>
</evidence>
<evidence type="ECO:0000313" key="8">
    <source>
        <dbReference type="EMBL" id="CAH1796717.1"/>
    </source>
</evidence>
<comment type="subcellular location">
    <subcellularLocation>
        <location evidence="1">Membrane</location>
        <topology evidence="1">Multi-pass membrane protein</topology>
    </subcellularLocation>
</comment>
<dbReference type="Proteomes" id="UP000749559">
    <property type="component" value="Unassembled WGS sequence"/>
</dbReference>
<evidence type="ECO:0000256" key="3">
    <source>
        <dbReference type="ARBA" id="ARBA00022989"/>
    </source>
</evidence>
<keyword evidence="3" id="KW-1133">Transmembrane helix</keyword>
<dbReference type="PANTHER" id="PTHR24243">
    <property type="entry name" value="G-PROTEIN COUPLED RECEPTOR"/>
    <property type="match status" value="1"/>
</dbReference>
<evidence type="ECO:0000256" key="4">
    <source>
        <dbReference type="ARBA" id="ARBA00023040"/>
    </source>
</evidence>
<dbReference type="AlphaFoldDB" id="A0A8J1TX92"/>
<protein>
    <submittedName>
        <fullName evidence="8">Uncharacterized protein</fullName>
    </submittedName>
</protein>
<evidence type="ECO:0000313" key="9">
    <source>
        <dbReference type="Proteomes" id="UP000749559"/>
    </source>
</evidence>
<evidence type="ECO:0000256" key="7">
    <source>
        <dbReference type="ARBA" id="ARBA00023224"/>
    </source>
</evidence>
<keyword evidence="5" id="KW-0472">Membrane</keyword>
<dbReference type="GO" id="GO:0004930">
    <property type="term" value="F:G protein-coupled receptor activity"/>
    <property type="evidence" value="ECO:0007669"/>
    <property type="project" value="UniProtKB-KW"/>
</dbReference>
<proteinExistence type="predicted"/>
<dbReference type="OrthoDB" id="9990906at2759"/>
<keyword evidence="7" id="KW-0807">Transducer</keyword>
<dbReference type="PANTHER" id="PTHR24243:SF233">
    <property type="entry name" value="THYROTROPIN-RELEASING HORMONE RECEPTOR"/>
    <property type="match status" value="1"/>
</dbReference>
<sequence>MDNASFTLVDPSTEVTTVWINSSPDTIKCPDERYPHHQFLEIFVPYGLLIDRMVTPIWYIIGAIGNTLSAKVWLEKRIRSNNSSAIYLATLAISDLLFLMLHILVDLKYAWGFHPLKYPVFCEVFFVLYLVPQYLSPLLVLGFTIERYIAVCHPFKKERYCTPQTALKAIVCLVVFSVLLCVVQAWFWTYSDGACVVRPEAVVGHNSSIWSIWTWSTEIIIFMLVPLTILIFNILVIQEIKRLRRIDLIYHQEHHKAWAATTVMLLSVSFYVIFTTLPATLVYSMTYVLPERTKNLTDSQIKTDSTWQGYFTFLMIRKIVEEICLSHYACNIFIYLVTGVQFRTALVNDARCVMNSLKLIKRTKSYNQVPDKTNNTREQAIPPNEIMKTQPHRIVTKV</sequence>
<dbReference type="EMBL" id="CAIIXF020000010">
    <property type="protein sequence ID" value="CAH1796717.1"/>
    <property type="molecule type" value="Genomic_DNA"/>
</dbReference>
<evidence type="ECO:0000256" key="1">
    <source>
        <dbReference type="ARBA" id="ARBA00004141"/>
    </source>
</evidence>
<dbReference type="PRINTS" id="PR00237">
    <property type="entry name" value="GPCRRHODOPSN"/>
</dbReference>
<name>A0A8J1TX92_OWEFU</name>
<keyword evidence="2" id="KW-0812">Transmembrane</keyword>
<dbReference type="GO" id="GO:0005886">
    <property type="term" value="C:plasma membrane"/>
    <property type="evidence" value="ECO:0007669"/>
    <property type="project" value="TreeGrafter"/>
</dbReference>
<evidence type="ECO:0000256" key="5">
    <source>
        <dbReference type="ARBA" id="ARBA00023136"/>
    </source>
</evidence>
<comment type="caution">
    <text evidence="8">The sequence shown here is derived from an EMBL/GenBank/DDBJ whole genome shotgun (WGS) entry which is preliminary data.</text>
</comment>
<evidence type="ECO:0000256" key="2">
    <source>
        <dbReference type="ARBA" id="ARBA00022692"/>
    </source>
</evidence>
<organism evidence="8 9">
    <name type="scientific">Owenia fusiformis</name>
    <name type="common">Polychaete worm</name>
    <dbReference type="NCBI Taxonomy" id="6347"/>
    <lineage>
        <taxon>Eukaryota</taxon>
        <taxon>Metazoa</taxon>
        <taxon>Spiralia</taxon>
        <taxon>Lophotrochozoa</taxon>
        <taxon>Annelida</taxon>
        <taxon>Polychaeta</taxon>
        <taxon>Sedentaria</taxon>
        <taxon>Canalipalpata</taxon>
        <taxon>Sabellida</taxon>
        <taxon>Oweniida</taxon>
        <taxon>Oweniidae</taxon>
        <taxon>Owenia</taxon>
    </lineage>
</organism>